<evidence type="ECO:0000313" key="4">
    <source>
        <dbReference type="EMBL" id="BBD72730.1"/>
    </source>
</evidence>
<evidence type="ECO:0000313" key="6">
    <source>
        <dbReference type="Proteomes" id="UP000276741"/>
    </source>
</evidence>
<feature type="domain" description="CdvA-like coiled-coil" evidence="3">
    <location>
        <begin position="86"/>
        <end position="205"/>
    </location>
</feature>
<dbReference type="EMBL" id="BMQS01000009">
    <property type="protein sequence ID" value="GGT95240.1"/>
    <property type="molecule type" value="Genomic_DNA"/>
</dbReference>
<feature type="coiled-coil region" evidence="1">
    <location>
        <begin position="120"/>
        <end position="147"/>
    </location>
</feature>
<reference evidence="6" key="2">
    <citation type="submission" date="2018-04" db="EMBL/GenBank/DDBJ databases">
        <title>Complete genome sequence of Sulfodiicoccus acidiphilus strain HS-1.</title>
        <authorList>
            <person name="Sakai H.D."/>
            <person name="Kurosawa N."/>
        </authorList>
    </citation>
    <scope>NUCLEOTIDE SEQUENCE [LARGE SCALE GENOMIC DNA]</scope>
    <source>
        <strain evidence="6">HS-1</strain>
    </source>
</reference>
<gene>
    <name evidence="5" type="ORF">GCM10007116_10890</name>
    <name evidence="4" type="ORF">HS1genome_1119</name>
</gene>
<dbReference type="Proteomes" id="UP000616143">
    <property type="component" value="Unassembled WGS sequence"/>
</dbReference>
<keyword evidence="1" id="KW-0175">Coiled coil</keyword>
<proteinExistence type="predicted"/>
<dbReference type="RefSeq" id="WP_126449975.1">
    <property type="nucleotide sequence ID" value="NZ_AP018553.1"/>
</dbReference>
<dbReference type="InterPro" id="IPR041461">
    <property type="entry name" value="CdvA_CC"/>
</dbReference>
<sequence>MPLSQDILVRYVGRKVKDVYGRDFGYLIHVYSEIDGQVTGVEIVNGSVFQTIDPARFKVEGESLYVLPEWKAEAMRVVGLLDKIRKRQKALEELYSKGEINKSMYDDMKRKLDSEAIKLKEDHMRIRNKLRGRLNEIEDQLVQIDKAMTAVKVSYIASETPEEQYKSSVEVLRQGRESYGLEKDDIKKTLDRLDSQDKEPVEIKPSPIAVPSEPKKEEQSIQLPFPIKVVNNTNTL</sequence>
<feature type="compositionally biased region" description="Basic and acidic residues" evidence="2">
    <location>
        <begin position="192"/>
        <end position="202"/>
    </location>
</feature>
<evidence type="ECO:0000259" key="3">
    <source>
        <dbReference type="Pfam" id="PF18822"/>
    </source>
</evidence>
<dbReference type="OrthoDB" id="18978at2157"/>
<evidence type="ECO:0000256" key="1">
    <source>
        <dbReference type="SAM" id="Coils"/>
    </source>
</evidence>
<reference evidence="4" key="3">
    <citation type="journal article" date="2019" name="BMC Res. Notes">
        <title>Complete genome sequence of the Sulfodiicoccus acidiphilus strain HS-1T, the first crenarchaeon that lacks polB3, isolated from an acidic hot spring in Ohwaku-dani, Hakone, Japan.</title>
        <authorList>
            <person name="Sakai H.D."/>
            <person name="Kurosawa N."/>
        </authorList>
    </citation>
    <scope>NUCLEOTIDE SEQUENCE</scope>
    <source>
        <strain evidence="4">HS-1</strain>
    </source>
</reference>
<dbReference type="EMBL" id="AP018553">
    <property type="protein sequence ID" value="BBD72730.1"/>
    <property type="molecule type" value="Genomic_DNA"/>
</dbReference>
<keyword evidence="6" id="KW-1185">Reference proteome</keyword>
<evidence type="ECO:0000313" key="5">
    <source>
        <dbReference type="EMBL" id="GGT95240.1"/>
    </source>
</evidence>
<reference evidence="5" key="4">
    <citation type="submission" date="2020-09" db="EMBL/GenBank/DDBJ databases">
        <authorList>
            <person name="Sun Q."/>
            <person name="Ohkuma M."/>
        </authorList>
    </citation>
    <scope>NUCLEOTIDE SEQUENCE</scope>
    <source>
        <strain evidence="5">JCM 31740</strain>
    </source>
</reference>
<dbReference type="Pfam" id="PF18822">
    <property type="entry name" value="CdvA"/>
    <property type="match status" value="1"/>
</dbReference>
<name>A0A348B3H8_9CREN</name>
<reference evidence="5" key="1">
    <citation type="journal article" date="2014" name="Int. J. Syst. Evol. Microbiol.">
        <title>Complete genome sequence of Corynebacterium casei LMG S-19264T (=DSM 44701T), isolated from a smear-ripened cheese.</title>
        <authorList>
            <consortium name="US DOE Joint Genome Institute (JGI-PGF)"/>
            <person name="Walter F."/>
            <person name="Albersmeier A."/>
            <person name="Kalinowski J."/>
            <person name="Ruckert C."/>
        </authorList>
    </citation>
    <scope>NUCLEOTIDE SEQUENCE</scope>
    <source>
        <strain evidence="5">JCM 31740</strain>
    </source>
</reference>
<dbReference type="NCBIfam" id="NF041007">
    <property type="entry name" value="cell_div_CdvA"/>
    <property type="match status" value="1"/>
</dbReference>
<dbReference type="GeneID" id="38666630"/>
<dbReference type="Proteomes" id="UP000276741">
    <property type="component" value="Chromosome"/>
</dbReference>
<dbReference type="InterPro" id="IPR053653">
    <property type="entry name" value="Cell_Div_Membrane-Interact"/>
</dbReference>
<accession>A0A348B3H8</accession>
<protein>
    <recommendedName>
        <fullName evidence="3">CdvA-like coiled-coil domain-containing protein</fullName>
    </recommendedName>
</protein>
<evidence type="ECO:0000256" key="2">
    <source>
        <dbReference type="SAM" id="MobiDB-lite"/>
    </source>
</evidence>
<organism evidence="4 6">
    <name type="scientific">Sulfodiicoccus acidiphilus</name>
    <dbReference type="NCBI Taxonomy" id="1670455"/>
    <lineage>
        <taxon>Archaea</taxon>
        <taxon>Thermoproteota</taxon>
        <taxon>Thermoprotei</taxon>
        <taxon>Sulfolobales</taxon>
        <taxon>Sulfolobaceae</taxon>
        <taxon>Sulfodiicoccus</taxon>
    </lineage>
</organism>
<dbReference type="KEGG" id="sacd:HS1genome_1119"/>
<feature type="region of interest" description="Disordered" evidence="2">
    <location>
        <begin position="192"/>
        <end position="220"/>
    </location>
</feature>
<dbReference type="AlphaFoldDB" id="A0A348B3H8"/>